<evidence type="ECO:0000256" key="1">
    <source>
        <dbReference type="ARBA" id="ARBA00022448"/>
    </source>
</evidence>
<dbReference type="Proteomes" id="UP001345013">
    <property type="component" value="Unassembled WGS sequence"/>
</dbReference>
<dbReference type="PANTHER" id="PTHR32361">
    <property type="entry name" value="FERRIC/CUPRIC REDUCTASE TRANSMEMBRANE COMPONENT"/>
    <property type="match status" value="1"/>
</dbReference>
<evidence type="ECO:0000313" key="4">
    <source>
        <dbReference type="EMBL" id="KAK5083364.1"/>
    </source>
</evidence>
<keyword evidence="2" id="KW-0560">Oxidoreductase</keyword>
<protein>
    <recommendedName>
        <fullName evidence="3">Ferric reductase NAD binding domain-containing protein</fullName>
    </recommendedName>
</protein>
<evidence type="ECO:0000259" key="3">
    <source>
        <dbReference type="Pfam" id="PF08030"/>
    </source>
</evidence>
<keyword evidence="1" id="KW-0813">Transport</keyword>
<dbReference type="Gene3D" id="3.40.50.80">
    <property type="entry name" value="Nucleotide-binding domain of ferredoxin-NADP reductase (FNR) module"/>
    <property type="match status" value="1"/>
</dbReference>
<organism evidence="4 5">
    <name type="scientific">Lithohypha guttulata</name>
    <dbReference type="NCBI Taxonomy" id="1690604"/>
    <lineage>
        <taxon>Eukaryota</taxon>
        <taxon>Fungi</taxon>
        <taxon>Dikarya</taxon>
        <taxon>Ascomycota</taxon>
        <taxon>Pezizomycotina</taxon>
        <taxon>Eurotiomycetes</taxon>
        <taxon>Chaetothyriomycetidae</taxon>
        <taxon>Chaetothyriales</taxon>
        <taxon>Trichomeriaceae</taxon>
        <taxon>Lithohypha</taxon>
    </lineage>
</organism>
<dbReference type="EMBL" id="JAVRRG010000120">
    <property type="protein sequence ID" value="KAK5083364.1"/>
    <property type="molecule type" value="Genomic_DNA"/>
</dbReference>
<gene>
    <name evidence="4" type="ORF">LTR24_007717</name>
</gene>
<feature type="domain" description="Ferric reductase NAD binding" evidence="3">
    <location>
        <begin position="106"/>
        <end position="249"/>
    </location>
</feature>
<evidence type="ECO:0000256" key="2">
    <source>
        <dbReference type="ARBA" id="ARBA00023002"/>
    </source>
</evidence>
<dbReference type="PANTHER" id="PTHR32361:SF9">
    <property type="entry name" value="FERRIC REDUCTASE TRANSMEMBRANE COMPONENT 3-RELATED"/>
    <property type="match status" value="1"/>
</dbReference>
<dbReference type="Pfam" id="PF08030">
    <property type="entry name" value="NAD_binding_6"/>
    <property type="match status" value="1"/>
</dbReference>
<evidence type="ECO:0000313" key="5">
    <source>
        <dbReference type="Proteomes" id="UP001345013"/>
    </source>
</evidence>
<sequence length="272" mass="30182">MVGNGLVRVKARVGGKHLYPYVPDVHVCLNQGGLGPRTPFTVVNARALEEGETEIELVAKDAHGPMTGTLAKAAKMGRQMVLDLERPYGEAQVYLPELLQRVKGKHEKLLLVAGGVGATYGLPIYKALLDAGTDSKDVRIIWVVSREDDVKWAASFMVTSKDGSSLIVHITQPQKNDTRLLEGFDSRKCRRPDFDDYVADFVNEKPVHSTRDPKSLERDPMKAGQKLYDTVTVMVCGPRGLSSAVRKAVGRHVWRYGRDVRWYEEQFGFGGS</sequence>
<accession>A0ABR0K294</accession>
<dbReference type="InterPro" id="IPR051410">
    <property type="entry name" value="Ferric/Cupric_Reductase"/>
</dbReference>
<proteinExistence type="predicted"/>
<keyword evidence="5" id="KW-1185">Reference proteome</keyword>
<name>A0ABR0K294_9EURO</name>
<reference evidence="4 5" key="1">
    <citation type="submission" date="2023-08" db="EMBL/GenBank/DDBJ databases">
        <title>Black Yeasts Isolated from many extreme environments.</title>
        <authorList>
            <person name="Coleine C."/>
            <person name="Stajich J.E."/>
            <person name="Selbmann L."/>
        </authorList>
    </citation>
    <scope>NUCLEOTIDE SEQUENCE [LARGE SCALE GENOMIC DNA]</scope>
    <source>
        <strain evidence="4 5">CCFEE 5885</strain>
    </source>
</reference>
<dbReference type="SUPFAM" id="SSF52343">
    <property type="entry name" value="Ferredoxin reductase-like, C-terminal NADP-linked domain"/>
    <property type="match status" value="1"/>
</dbReference>
<dbReference type="CDD" id="cd06186">
    <property type="entry name" value="NOX_Duox_like_FAD_NADP"/>
    <property type="match status" value="1"/>
</dbReference>
<dbReference type="InterPro" id="IPR039261">
    <property type="entry name" value="FNR_nucleotide-bd"/>
</dbReference>
<comment type="caution">
    <text evidence="4">The sequence shown here is derived from an EMBL/GenBank/DDBJ whole genome shotgun (WGS) entry which is preliminary data.</text>
</comment>
<dbReference type="InterPro" id="IPR013121">
    <property type="entry name" value="Fe_red_NAD-bd_6"/>
</dbReference>